<proteinExistence type="predicted"/>
<evidence type="ECO:0000313" key="1">
    <source>
        <dbReference type="EMBL" id="KAK3065524.1"/>
    </source>
</evidence>
<name>A0ACC3DDB3_9PEZI</name>
<keyword evidence="2" id="KW-1185">Reference proteome</keyword>
<feature type="non-terminal residue" evidence="1">
    <location>
        <position position="600"/>
    </location>
</feature>
<evidence type="ECO:0000313" key="2">
    <source>
        <dbReference type="Proteomes" id="UP001186974"/>
    </source>
</evidence>
<gene>
    <name evidence="1" type="ORF">LTS18_000001</name>
</gene>
<reference evidence="1" key="1">
    <citation type="submission" date="2024-09" db="EMBL/GenBank/DDBJ databases">
        <title>Black Yeasts Isolated from many extreme environments.</title>
        <authorList>
            <person name="Coleine C."/>
            <person name="Stajich J.E."/>
            <person name="Selbmann L."/>
        </authorList>
    </citation>
    <scope>NUCLEOTIDE SEQUENCE</scope>
    <source>
        <strain evidence="1">CCFEE 5737</strain>
    </source>
</reference>
<dbReference type="Proteomes" id="UP001186974">
    <property type="component" value="Unassembled WGS sequence"/>
</dbReference>
<dbReference type="EMBL" id="JAWDJW010006334">
    <property type="protein sequence ID" value="KAK3065524.1"/>
    <property type="molecule type" value="Genomic_DNA"/>
</dbReference>
<organism evidence="1 2">
    <name type="scientific">Coniosporium uncinatum</name>
    <dbReference type="NCBI Taxonomy" id="93489"/>
    <lineage>
        <taxon>Eukaryota</taxon>
        <taxon>Fungi</taxon>
        <taxon>Dikarya</taxon>
        <taxon>Ascomycota</taxon>
        <taxon>Pezizomycotina</taxon>
        <taxon>Dothideomycetes</taxon>
        <taxon>Dothideomycetes incertae sedis</taxon>
        <taxon>Coniosporium</taxon>
    </lineage>
</organism>
<accession>A0ACC3DDB3</accession>
<protein>
    <submittedName>
        <fullName evidence="1">Uncharacterized protein</fullName>
    </submittedName>
</protein>
<comment type="caution">
    <text evidence="1">The sequence shown here is derived from an EMBL/GenBank/DDBJ whole genome shotgun (WGS) entry which is preliminary data.</text>
</comment>
<sequence length="600" mass="63421">MLAPLRTILPFTSLILAFRSGAVSAAPLWIRRDASLLEPRADSNAYLDHARDSTYIMNEKYYSPTSGTWNGQWWQSGNALTVIGDLVLADGSYKADAIKIFDNTLQNAPGRGGGPGFTNKFFDDMGWWALGWIKAYDVTQDSKYLSTAQDIFVDMLRGLGATCGGIWWSKDYDKNTAIANELFLAVAASLANRVPGGQANSKSYLDYALEQWDFFKNGNGNNILDSNNGMFHDGLNLEPTSNMFCKSGSSSAQFSYNQGVILGAMIELNKAHGDSSYLDYANARANAALEHLSSDDILVEFGGDETPDSTIAQFKGVFARNLMYLQQATGSSTYASYLIKWADSIYANNRNAQSGLLGPNWEGPYQAVSFPSHQAAVSALIGAAVASKSGTITVQDVTPPPAAAASSPAAAPATPAASSSSVAAAAAVAPPPPPASESATSPPPPTQSTANSPPSTNPNPSRPSTNLAAVPPAAAPAPGAGPGGRSARGRRFNRHIVTLQRPGKLHRRDADTDITDVNNNNNDDDHNETARANMAEFNAIITAARAPTDFRTPSPTNETVTLPPIARKRVSSAAVTVDVAARTVSPTPVGEGGAFGRILD</sequence>